<feature type="transmembrane region" description="Helical" evidence="1">
    <location>
        <begin position="125"/>
        <end position="146"/>
    </location>
</feature>
<organism evidence="2">
    <name type="scientific">Thermosporothrix sp. COM3</name>
    <dbReference type="NCBI Taxonomy" id="2490863"/>
    <lineage>
        <taxon>Bacteria</taxon>
        <taxon>Bacillati</taxon>
        <taxon>Chloroflexota</taxon>
        <taxon>Ktedonobacteria</taxon>
        <taxon>Ktedonobacterales</taxon>
        <taxon>Thermosporotrichaceae</taxon>
        <taxon>Thermosporothrix</taxon>
    </lineage>
</organism>
<keyword evidence="1" id="KW-1133">Transmembrane helix</keyword>
<keyword evidence="1" id="KW-0812">Transmembrane</keyword>
<accession>A0A455SG68</accession>
<name>A0A455SG68_9CHLR</name>
<feature type="transmembrane region" description="Helical" evidence="1">
    <location>
        <begin position="58"/>
        <end position="77"/>
    </location>
</feature>
<evidence type="ECO:0000256" key="1">
    <source>
        <dbReference type="SAM" id="Phobius"/>
    </source>
</evidence>
<gene>
    <name evidence="2" type="ORF">KTC_12410</name>
</gene>
<evidence type="ECO:0008006" key="3">
    <source>
        <dbReference type="Google" id="ProtNLM"/>
    </source>
</evidence>
<protein>
    <recommendedName>
        <fullName evidence="3">DUF1453 domain-containing protein</fullName>
    </recommendedName>
</protein>
<dbReference type="EMBL" id="AP019376">
    <property type="protein sequence ID" value="BBH86490.1"/>
    <property type="molecule type" value="Genomic_DNA"/>
</dbReference>
<feature type="transmembrane region" description="Helical" evidence="1">
    <location>
        <begin position="98"/>
        <end position="119"/>
    </location>
</feature>
<sequence>MSPLLILVVALLVIVLVTVRQCQERPAKGISWLILIVVVGGLSIERAWGVFANPPVSSMWLALAAVAGLLAGTLIGFARGKMAFLRIDPRTGIAYSRANVLSIIIWLLLLVLRVAVLAVPPSLQYTSALFALAAMAMNTLFLSNLASERATVFWRASTVPSKEEQLPQSQLY</sequence>
<evidence type="ECO:0000313" key="2">
    <source>
        <dbReference type="EMBL" id="BBH86490.1"/>
    </source>
</evidence>
<proteinExistence type="predicted"/>
<reference evidence="2" key="1">
    <citation type="submission" date="2018-12" db="EMBL/GenBank/DDBJ databases">
        <title>Novel natural products biosynthetic potential of the class Ktedonobacteria.</title>
        <authorList>
            <person name="Zheng Y."/>
            <person name="Saitou A."/>
            <person name="Wang C.M."/>
            <person name="Toyoda A."/>
            <person name="Minakuchi Y."/>
            <person name="Sekiguchi Y."/>
            <person name="Ueda K."/>
            <person name="Takano H."/>
            <person name="Sakai Y."/>
            <person name="Yokota A."/>
            <person name="Yabe S."/>
        </authorList>
    </citation>
    <scope>NUCLEOTIDE SEQUENCE</scope>
    <source>
        <strain evidence="2">COM3</strain>
    </source>
</reference>
<keyword evidence="1" id="KW-0472">Membrane</keyword>
<dbReference type="AlphaFoldDB" id="A0A455SG68"/>